<accession>A0A9Q4C6B2</accession>
<protein>
    <submittedName>
        <fullName evidence="1">Uncharacterized protein</fullName>
    </submittedName>
</protein>
<reference evidence="1" key="1">
    <citation type="submission" date="2022-09" db="EMBL/GenBank/DDBJ databases">
        <title>Haloadaptaus new haloarchaeum isolated from saline soil.</title>
        <authorList>
            <person name="Duran-Viseras A."/>
            <person name="Sanchez-Porro C."/>
            <person name="Ventosa A."/>
        </authorList>
    </citation>
    <scope>NUCLEOTIDE SEQUENCE</scope>
    <source>
        <strain evidence="1">F3-133</strain>
    </source>
</reference>
<sequence length="106" mass="11356">MLLGGDGTTTDDPLTQMSVAFEGDYSRSEVKDIVDASLGTFDIPVNDANRRDVGDLALKLAEDTDKNEMEIIACVSATGPGEGEEYEDMTKWENYEVVAAGCGISN</sequence>
<dbReference type="EMBL" id="RKLV01000015">
    <property type="protein sequence ID" value="MCX2819970.1"/>
    <property type="molecule type" value="Genomic_DNA"/>
</dbReference>
<dbReference type="AlphaFoldDB" id="A0A9Q4C6B2"/>
<evidence type="ECO:0000313" key="1">
    <source>
        <dbReference type="EMBL" id="MCX2819970.1"/>
    </source>
</evidence>
<evidence type="ECO:0000313" key="2">
    <source>
        <dbReference type="Proteomes" id="UP001149411"/>
    </source>
</evidence>
<dbReference type="Proteomes" id="UP001149411">
    <property type="component" value="Unassembled WGS sequence"/>
</dbReference>
<proteinExistence type="predicted"/>
<dbReference type="RefSeq" id="WP_266088716.1">
    <property type="nucleotide sequence ID" value="NZ_RKLV01000015.1"/>
</dbReference>
<name>A0A9Q4C6B2_9EURY</name>
<gene>
    <name evidence="1" type="ORF">EGH25_11480</name>
</gene>
<comment type="caution">
    <text evidence="1">The sequence shown here is derived from an EMBL/GenBank/DDBJ whole genome shotgun (WGS) entry which is preliminary data.</text>
</comment>
<keyword evidence="2" id="KW-1185">Reference proteome</keyword>
<organism evidence="1 2">
    <name type="scientific">Halorutilus salinus</name>
    <dbReference type="NCBI Taxonomy" id="2487751"/>
    <lineage>
        <taxon>Archaea</taxon>
        <taxon>Methanobacteriati</taxon>
        <taxon>Methanobacteriota</taxon>
        <taxon>Stenosarchaea group</taxon>
        <taxon>Halobacteria</taxon>
        <taxon>Halorutilales</taxon>
        <taxon>Halorutilaceae</taxon>
        <taxon>Halorutilus</taxon>
    </lineage>
</organism>